<evidence type="ECO:0000313" key="3">
    <source>
        <dbReference type="EMBL" id="KAH3845419.1"/>
    </source>
</evidence>
<keyword evidence="1" id="KW-0479">Metal-binding</keyword>
<evidence type="ECO:0000256" key="1">
    <source>
        <dbReference type="PROSITE-ProRule" id="PRU00024"/>
    </source>
</evidence>
<reference evidence="3" key="2">
    <citation type="submission" date="2020-11" db="EMBL/GenBank/DDBJ databases">
        <authorList>
            <person name="McCartney M.A."/>
            <person name="Auch B."/>
            <person name="Kono T."/>
            <person name="Mallez S."/>
            <person name="Becker A."/>
            <person name="Gohl D.M."/>
            <person name="Silverstein K.A.T."/>
            <person name="Koren S."/>
            <person name="Bechman K.B."/>
            <person name="Herman A."/>
            <person name="Abrahante J.E."/>
            <person name="Garbe J."/>
        </authorList>
    </citation>
    <scope>NUCLEOTIDE SEQUENCE</scope>
    <source>
        <strain evidence="3">Duluth1</strain>
        <tissue evidence="3">Whole animal</tissue>
    </source>
</reference>
<dbReference type="Proteomes" id="UP000828390">
    <property type="component" value="Unassembled WGS sequence"/>
</dbReference>
<feature type="domain" description="B box-type" evidence="2">
    <location>
        <begin position="15"/>
        <end position="57"/>
    </location>
</feature>
<keyword evidence="1" id="KW-0863">Zinc-finger</keyword>
<evidence type="ECO:0000313" key="4">
    <source>
        <dbReference type="Proteomes" id="UP000828390"/>
    </source>
</evidence>
<organism evidence="3 4">
    <name type="scientific">Dreissena polymorpha</name>
    <name type="common">Zebra mussel</name>
    <name type="synonym">Mytilus polymorpha</name>
    <dbReference type="NCBI Taxonomy" id="45954"/>
    <lineage>
        <taxon>Eukaryota</taxon>
        <taxon>Metazoa</taxon>
        <taxon>Spiralia</taxon>
        <taxon>Lophotrochozoa</taxon>
        <taxon>Mollusca</taxon>
        <taxon>Bivalvia</taxon>
        <taxon>Autobranchia</taxon>
        <taxon>Heteroconchia</taxon>
        <taxon>Euheterodonta</taxon>
        <taxon>Imparidentia</taxon>
        <taxon>Neoheterodontei</taxon>
        <taxon>Myida</taxon>
        <taxon>Dreissenoidea</taxon>
        <taxon>Dreissenidae</taxon>
        <taxon>Dreissena</taxon>
    </lineage>
</organism>
<sequence length="69" mass="8115">MAEKGSDLIYEVCCVFCKDDNVNWEATVYCKQCSKGLCDECVKYHKKLYKTHSTLRREDKKMWPVVDTT</sequence>
<dbReference type="Gene3D" id="3.30.160.60">
    <property type="entry name" value="Classic Zinc Finger"/>
    <property type="match status" value="1"/>
</dbReference>
<proteinExistence type="predicted"/>
<accession>A0A9D4KTN0</accession>
<evidence type="ECO:0000259" key="2">
    <source>
        <dbReference type="PROSITE" id="PS50119"/>
    </source>
</evidence>
<dbReference type="EMBL" id="JAIWYP010000003">
    <property type="protein sequence ID" value="KAH3845419.1"/>
    <property type="molecule type" value="Genomic_DNA"/>
</dbReference>
<keyword evidence="4" id="KW-1185">Reference proteome</keyword>
<gene>
    <name evidence="3" type="ORF">DPMN_087699</name>
</gene>
<comment type="caution">
    <text evidence="3">The sequence shown here is derived from an EMBL/GenBank/DDBJ whole genome shotgun (WGS) entry which is preliminary data.</text>
</comment>
<dbReference type="InterPro" id="IPR000315">
    <property type="entry name" value="Znf_B-box"/>
</dbReference>
<protein>
    <recommendedName>
        <fullName evidence="2">B box-type domain-containing protein</fullName>
    </recommendedName>
</protein>
<dbReference type="AlphaFoldDB" id="A0A9D4KTN0"/>
<dbReference type="GO" id="GO:0008270">
    <property type="term" value="F:zinc ion binding"/>
    <property type="evidence" value="ECO:0007669"/>
    <property type="project" value="UniProtKB-KW"/>
</dbReference>
<name>A0A9D4KTN0_DREPO</name>
<dbReference type="PROSITE" id="PS50119">
    <property type="entry name" value="ZF_BBOX"/>
    <property type="match status" value="1"/>
</dbReference>
<keyword evidence="1" id="KW-0862">Zinc</keyword>
<reference evidence="3" key="1">
    <citation type="journal article" date="2019" name="bioRxiv">
        <title>The Genome of the Zebra Mussel, Dreissena polymorpha: A Resource for Invasive Species Research.</title>
        <authorList>
            <person name="McCartney M.A."/>
            <person name="Auch B."/>
            <person name="Kono T."/>
            <person name="Mallez S."/>
            <person name="Zhang Y."/>
            <person name="Obille A."/>
            <person name="Becker A."/>
            <person name="Abrahante J.E."/>
            <person name="Garbe J."/>
            <person name="Badalamenti J.P."/>
            <person name="Herman A."/>
            <person name="Mangelson H."/>
            <person name="Liachko I."/>
            <person name="Sullivan S."/>
            <person name="Sone E.D."/>
            <person name="Koren S."/>
            <person name="Silverstein K.A.T."/>
            <person name="Beckman K.B."/>
            <person name="Gohl D.M."/>
        </authorList>
    </citation>
    <scope>NUCLEOTIDE SEQUENCE</scope>
    <source>
        <strain evidence="3">Duluth1</strain>
        <tissue evidence="3">Whole animal</tissue>
    </source>
</reference>